<feature type="signal peptide" evidence="1">
    <location>
        <begin position="1"/>
        <end position="18"/>
    </location>
</feature>
<dbReference type="Proteomes" id="UP001314796">
    <property type="component" value="Unassembled WGS sequence"/>
</dbReference>
<evidence type="ECO:0000313" key="4">
    <source>
        <dbReference type="Proteomes" id="UP001314796"/>
    </source>
</evidence>
<dbReference type="RefSeq" id="WP_204402005.1">
    <property type="nucleotide sequence ID" value="NZ_JAFBEE010000009.1"/>
</dbReference>
<protein>
    <submittedName>
        <fullName evidence="3">Spore germination protein GerM</fullName>
    </submittedName>
</protein>
<evidence type="ECO:0000313" key="3">
    <source>
        <dbReference type="EMBL" id="MBM7615146.1"/>
    </source>
</evidence>
<keyword evidence="4" id="KW-1185">Reference proteome</keyword>
<organism evidence="3 4">
    <name type="scientific">Alkaliphilus hydrothermalis</name>
    <dbReference type="NCBI Taxonomy" id="1482730"/>
    <lineage>
        <taxon>Bacteria</taxon>
        <taxon>Bacillati</taxon>
        <taxon>Bacillota</taxon>
        <taxon>Clostridia</taxon>
        <taxon>Peptostreptococcales</taxon>
        <taxon>Natronincolaceae</taxon>
        <taxon>Alkaliphilus</taxon>
    </lineage>
</organism>
<evidence type="ECO:0000256" key="1">
    <source>
        <dbReference type="SAM" id="SignalP"/>
    </source>
</evidence>
<feature type="chain" id="PRO_5045405937" evidence="1">
    <location>
        <begin position="19"/>
        <end position="189"/>
    </location>
</feature>
<evidence type="ECO:0000259" key="2">
    <source>
        <dbReference type="SMART" id="SM00909"/>
    </source>
</evidence>
<reference evidence="3 4" key="1">
    <citation type="submission" date="2021-01" db="EMBL/GenBank/DDBJ databases">
        <title>Genomic Encyclopedia of Type Strains, Phase IV (KMG-IV): sequencing the most valuable type-strain genomes for metagenomic binning, comparative biology and taxonomic classification.</title>
        <authorList>
            <person name="Goeker M."/>
        </authorList>
    </citation>
    <scope>NUCLEOTIDE SEQUENCE [LARGE SCALE GENOMIC DNA]</scope>
    <source>
        <strain evidence="3 4">DSM 25890</strain>
    </source>
</reference>
<dbReference type="InterPro" id="IPR019606">
    <property type="entry name" value="GerMN"/>
</dbReference>
<dbReference type="SMART" id="SM00909">
    <property type="entry name" value="Germane"/>
    <property type="match status" value="1"/>
</dbReference>
<keyword evidence="1" id="KW-0732">Signal</keyword>
<name>A0ABS2NQE3_9FIRM</name>
<feature type="domain" description="GerMN" evidence="2">
    <location>
        <begin position="89"/>
        <end position="173"/>
    </location>
</feature>
<proteinExistence type="predicted"/>
<dbReference type="PROSITE" id="PS51257">
    <property type="entry name" value="PROKAR_LIPOPROTEIN"/>
    <property type="match status" value="1"/>
</dbReference>
<accession>A0ABS2NQE3</accession>
<gene>
    <name evidence="3" type="ORF">JOC73_001708</name>
</gene>
<dbReference type="EMBL" id="JAFBEE010000009">
    <property type="protein sequence ID" value="MBM7615146.1"/>
    <property type="molecule type" value="Genomic_DNA"/>
</dbReference>
<comment type="caution">
    <text evidence="3">The sequence shown here is derived from an EMBL/GenBank/DDBJ whole genome shotgun (WGS) entry which is preliminary data.</text>
</comment>
<sequence>MKKIMILGLIFLLIFSMAACKQTAEPPEEQTPVTQDPPQNVVVDPNPVGEKEEITIYYINNDYIATGNESLEKAIPVKKEVVIGEKSIEEVVLEELQKNPEDEKLSTAMGIIKVLSVETAENTAFVNLSGEKLRGGSLDETMILTQLILSLTELPGIEQVQIYVDGSVRETLMSHYEIMEPLTREDIGY</sequence>
<dbReference type="Pfam" id="PF10646">
    <property type="entry name" value="Germane"/>
    <property type="match status" value="1"/>
</dbReference>